<gene>
    <name evidence="3" type="ORF">METZ01_LOCUS10338</name>
</gene>
<dbReference type="InterPro" id="IPR036291">
    <property type="entry name" value="NAD(P)-bd_dom_sf"/>
</dbReference>
<dbReference type="PROSITE" id="PS00061">
    <property type="entry name" value="ADH_SHORT"/>
    <property type="match status" value="1"/>
</dbReference>
<dbReference type="EMBL" id="UINC01000560">
    <property type="protein sequence ID" value="SUZ57484.1"/>
    <property type="molecule type" value="Genomic_DNA"/>
</dbReference>
<evidence type="ECO:0000313" key="3">
    <source>
        <dbReference type="EMBL" id="SUZ57484.1"/>
    </source>
</evidence>
<reference evidence="3" key="1">
    <citation type="submission" date="2018-05" db="EMBL/GenBank/DDBJ databases">
        <authorList>
            <person name="Lanie J.A."/>
            <person name="Ng W.-L."/>
            <person name="Kazmierczak K.M."/>
            <person name="Andrzejewski T.M."/>
            <person name="Davidsen T.M."/>
            <person name="Wayne K.J."/>
            <person name="Tettelin H."/>
            <person name="Glass J.I."/>
            <person name="Rusch D."/>
            <person name="Podicherti R."/>
            <person name="Tsui H.-C.T."/>
            <person name="Winkler M.E."/>
        </authorList>
    </citation>
    <scope>NUCLEOTIDE SEQUENCE</scope>
</reference>
<sequence length="302" mass="32576">MGVLNGKIAVVTGAGRGIGREICLSFAKEGAKVVVNDLGGDRDGTGGGKIADEVVKEINDLGGEASANYDTVGTVEGGQGIFQTCMDSFGAMDILVNNAGILRDKTLYNMEESEWDGIMEVHLKGHYNCTRPFVRYIRDENRLNCRILNMSSVSGLFGNFGQTNYGAAKAGIAGFTRSLALEVAKYKCTVNTISPGAATRLTIDLIEAAGRKYDENDWTQGPEQIAPIVTWLCSEAANDVTSQIIHSQAGILGIMQQPAVIKSFTTENLWTVEQLDKLMPELLEAKKHHDDEVSEKGAPKKV</sequence>
<dbReference type="PRINTS" id="PR00080">
    <property type="entry name" value="SDRFAMILY"/>
</dbReference>
<dbReference type="GO" id="GO:0016491">
    <property type="term" value="F:oxidoreductase activity"/>
    <property type="evidence" value="ECO:0007669"/>
    <property type="project" value="UniProtKB-KW"/>
</dbReference>
<keyword evidence="2" id="KW-0560">Oxidoreductase</keyword>
<evidence type="ECO:0000256" key="1">
    <source>
        <dbReference type="ARBA" id="ARBA00006484"/>
    </source>
</evidence>
<protein>
    <recommendedName>
        <fullName evidence="4">SDR family NAD(P)-dependent oxidoreductase</fullName>
    </recommendedName>
</protein>
<organism evidence="3">
    <name type="scientific">marine metagenome</name>
    <dbReference type="NCBI Taxonomy" id="408172"/>
    <lineage>
        <taxon>unclassified sequences</taxon>
        <taxon>metagenomes</taxon>
        <taxon>ecological metagenomes</taxon>
    </lineage>
</organism>
<comment type="similarity">
    <text evidence="1">Belongs to the short-chain dehydrogenases/reductases (SDR) family.</text>
</comment>
<dbReference type="Gene3D" id="3.40.50.720">
    <property type="entry name" value="NAD(P)-binding Rossmann-like Domain"/>
    <property type="match status" value="1"/>
</dbReference>
<dbReference type="PANTHER" id="PTHR45024:SF2">
    <property type="entry name" value="SCP2 DOMAIN-CONTAINING PROTEIN"/>
    <property type="match status" value="1"/>
</dbReference>
<name>A0A381NTP5_9ZZZZ</name>
<evidence type="ECO:0000256" key="2">
    <source>
        <dbReference type="ARBA" id="ARBA00023002"/>
    </source>
</evidence>
<dbReference type="SUPFAM" id="SSF51735">
    <property type="entry name" value="NAD(P)-binding Rossmann-fold domains"/>
    <property type="match status" value="1"/>
</dbReference>
<dbReference type="Pfam" id="PF00106">
    <property type="entry name" value="adh_short"/>
    <property type="match status" value="1"/>
</dbReference>
<dbReference type="PANTHER" id="PTHR45024">
    <property type="entry name" value="DEHYDROGENASES, SHORT CHAIN"/>
    <property type="match status" value="1"/>
</dbReference>
<accession>A0A381NTP5</accession>
<proteinExistence type="inferred from homology"/>
<dbReference type="PRINTS" id="PR00081">
    <property type="entry name" value="GDHRDH"/>
</dbReference>
<dbReference type="InterPro" id="IPR051687">
    <property type="entry name" value="Peroxisomal_Beta-Oxidation"/>
</dbReference>
<dbReference type="InterPro" id="IPR002347">
    <property type="entry name" value="SDR_fam"/>
</dbReference>
<dbReference type="InterPro" id="IPR020904">
    <property type="entry name" value="Sc_DH/Rdtase_CS"/>
</dbReference>
<evidence type="ECO:0008006" key="4">
    <source>
        <dbReference type="Google" id="ProtNLM"/>
    </source>
</evidence>
<dbReference type="AlphaFoldDB" id="A0A381NTP5"/>